<evidence type="ECO:0000313" key="4">
    <source>
        <dbReference type="Proteomes" id="UP001242368"/>
    </source>
</evidence>
<evidence type="ECO:0000256" key="1">
    <source>
        <dbReference type="SAM" id="Phobius"/>
    </source>
</evidence>
<dbReference type="RefSeq" id="WP_290362366.1">
    <property type="nucleotide sequence ID" value="NZ_JAUFQU010000001.1"/>
</dbReference>
<reference evidence="3" key="1">
    <citation type="journal article" date="2014" name="Int. J. Syst. Evol. Microbiol.">
        <title>Complete genome of a new Firmicutes species belonging to the dominant human colonic microbiota ('Ruminococcus bicirculans') reveals two chromosomes and a selective capacity to utilize plant glucans.</title>
        <authorList>
            <consortium name="NISC Comparative Sequencing Program"/>
            <person name="Wegmann U."/>
            <person name="Louis P."/>
            <person name="Goesmann A."/>
            <person name="Henrissat B."/>
            <person name="Duncan S.H."/>
            <person name="Flint H.J."/>
        </authorList>
    </citation>
    <scope>NUCLEOTIDE SEQUENCE</scope>
    <source>
        <strain evidence="3">CECT 7184</strain>
    </source>
</reference>
<dbReference type="EMBL" id="JAUFQU010000001">
    <property type="protein sequence ID" value="MDN3708831.1"/>
    <property type="molecule type" value="Genomic_DNA"/>
</dbReference>
<organism evidence="3 4">
    <name type="scientific">Paenimyroides ceti</name>
    <dbReference type="NCBI Taxonomy" id="395087"/>
    <lineage>
        <taxon>Bacteria</taxon>
        <taxon>Pseudomonadati</taxon>
        <taxon>Bacteroidota</taxon>
        <taxon>Flavobacteriia</taxon>
        <taxon>Flavobacteriales</taxon>
        <taxon>Flavobacteriaceae</taxon>
        <taxon>Paenimyroides</taxon>
    </lineage>
</organism>
<reference evidence="3" key="3">
    <citation type="submission" date="2023-06" db="EMBL/GenBank/DDBJ databases">
        <authorList>
            <person name="Lucena T."/>
            <person name="Sun Q."/>
        </authorList>
    </citation>
    <scope>NUCLEOTIDE SEQUENCE</scope>
    <source>
        <strain evidence="3">CECT 7184</strain>
    </source>
</reference>
<feature type="transmembrane region" description="Helical" evidence="1">
    <location>
        <begin position="119"/>
        <end position="138"/>
    </location>
</feature>
<keyword evidence="1" id="KW-0472">Membrane</keyword>
<keyword evidence="4" id="KW-1185">Reference proteome</keyword>
<proteinExistence type="predicted"/>
<feature type="transmembrane region" description="Helical" evidence="1">
    <location>
        <begin position="60"/>
        <end position="78"/>
    </location>
</feature>
<comment type="caution">
    <text evidence="3">The sequence shown here is derived from an EMBL/GenBank/DDBJ whole genome shotgun (WGS) entry which is preliminary data.</text>
</comment>
<protein>
    <submittedName>
        <fullName evidence="3">Uncharacterized protein</fullName>
    </submittedName>
</protein>
<gene>
    <name evidence="2" type="ORF">QW060_03995</name>
    <name evidence="3" type="ORF">QW060_17155</name>
</gene>
<evidence type="ECO:0000313" key="3">
    <source>
        <dbReference type="EMBL" id="MDN3708831.1"/>
    </source>
</evidence>
<dbReference type="EMBL" id="JAUFQU010000001">
    <property type="protein sequence ID" value="MDN3706285.1"/>
    <property type="molecule type" value="Genomic_DNA"/>
</dbReference>
<accession>A0ABT8CYK1</accession>
<evidence type="ECO:0000313" key="2">
    <source>
        <dbReference type="EMBL" id="MDN3706285.1"/>
    </source>
</evidence>
<keyword evidence="1" id="KW-1133">Transmembrane helix</keyword>
<feature type="transmembrane region" description="Helical" evidence="1">
    <location>
        <begin position="144"/>
        <end position="163"/>
    </location>
</feature>
<feature type="transmembrane region" description="Helical" evidence="1">
    <location>
        <begin position="175"/>
        <end position="194"/>
    </location>
</feature>
<reference evidence="4" key="2">
    <citation type="journal article" date="2019" name="Int. J. Syst. Evol. Microbiol.">
        <title>The Global Catalogue of Microorganisms (GCM) 10K type strain sequencing project: providing services to taxonomists for standard genome sequencing and annotation.</title>
        <authorList>
            <consortium name="The Broad Institute Genomics Platform"/>
            <consortium name="The Broad Institute Genome Sequencing Center for Infectious Disease"/>
            <person name="Wu L."/>
            <person name="Ma J."/>
        </authorList>
    </citation>
    <scope>NUCLEOTIDE SEQUENCE [LARGE SCALE GENOMIC DNA]</scope>
    <source>
        <strain evidence="4">CECT 7184</strain>
    </source>
</reference>
<name>A0ABT8CYK1_9FLAO</name>
<feature type="transmembrane region" description="Helical" evidence="1">
    <location>
        <begin position="21"/>
        <end position="40"/>
    </location>
</feature>
<sequence>MDDKVLKHLEFIQNTINRMSTNSFIIKGWAITLIGVIISFTEIEGKYLFYNSTYNFPIEMVILLLVIVLFWSFNAYFLQQERRYISIYTKTIEQFNSNNSLILDMNFENYFPSNSNKRIYWISSFLCFLGFIFSVTFIDEMIFKIIFSVALVFLSIFFVTYVMPKNQLCKYWTCFIGRTIVSIYGTMIILLLLVNHSMFNSYSKKIVSTTICKYEINSSKN</sequence>
<dbReference type="Proteomes" id="UP001242368">
    <property type="component" value="Unassembled WGS sequence"/>
</dbReference>
<keyword evidence="1" id="KW-0812">Transmembrane</keyword>